<dbReference type="Proteomes" id="UP001589906">
    <property type="component" value="Unassembled WGS sequence"/>
</dbReference>
<organism evidence="6 7">
    <name type="scientific">Brevundimonas balnearis</name>
    <dbReference type="NCBI Taxonomy" id="1572858"/>
    <lineage>
        <taxon>Bacteria</taxon>
        <taxon>Pseudomonadati</taxon>
        <taxon>Pseudomonadota</taxon>
        <taxon>Alphaproteobacteria</taxon>
        <taxon>Caulobacterales</taxon>
        <taxon>Caulobacteraceae</taxon>
        <taxon>Brevundimonas</taxon>
    </lineage>
</organism>
<reference evidence="6 7" key="1">
    <citation type="submission" date="2024-09" db="EMBL/GenBank/DDBJ databases">
        <authorList>
            <person name="Sun Q."/>
            <person name="Mori K."/>
        </authorList>
    </citation>
    <scope>NUCLEOTIDE SEQUENCE [LARGE SCALE GENOMIC DNA]</scope>
    <source>
        <strain evidence="6 7">NCAIM B.02621</strain>
    </source>
</reference>
<evidence type="ECO:0000313" key="6">
    <source>
        <dbReference type="EMBL" id="MFC0634097.1"/>
    </source>
</evidence>
<feature type="domain" description="DUF1232" evidence="5">
    <location>
        <begin position="77"/>
        <end position="112"/>
    </location>
</feature>
<comment type="caution">
    <text evidence="6">The sequence shown here is derived from an EMBL/GenBank/DDBJ whole genome shotgun (WGS) entry which is preliminary data.</text>
</comment>
<proteinExistence type="predicted"/>
<keyword evidence="7" id="KW-1185">Reference proteome</keyword>
<comment type="subcellular location">
    <subcellularLocation>
        <location evidence="1">Endomembrane system</location>
        <topology evidence="1">Multi-pass membrane protein</topology>
    </subcellularLocation>
</comment>
<dbReference type="InterPro" id="IPR010652">
    <property type="entry name" value="DUF1232"/>
</dbReference>
<evidence type="ECO:0000256" key="4">
    <source>
        <dbReference type="ARBA" id="ARBA00023136"/>
    </source>
</evidence>
<dbReference type="EMBL" id="JBHLSW010000006">
    <property type="protein sequence ID" value="MFC0634097.1"/>
    <property type="molecule type" value="Genomic_DNA"/>
</dbReference>
<name>A0ABV6R389_9CAUL</name>
<keyword evidence="4" id="KW-0472">Membrane</keyword>
<sequence>MTTNANARPDDAATARTPEEAIDPGRALLPAVQRVNERRVRRGFWPKITRVAAKIPFADQVLGAYYAARDPQTPMAAKGILMGALAYFVLPTDLIPDVFAVVGFSDDAAVITAVLATLGAHVRDRHRTLARETLERLTNR</sequence>
<evidence type="ECO:0000256" key="2">
    <source>
        <dbReference type="ARBA" id="ARBA00022692"/>
    </source>
</evidence>
<evidence type="ECO:0000259" key="5">
    <source>
        <dbReference type="Pfam" id="PF06803"/>
    </source>
</evidence>
<evidence type="ECO:0000256" key="1">
    <source>
        <dbReference type="ARBA" id="ARBA00004127"/>
    </source>
</evidence>
<keyword evidence="3" id="KW-1133">Transmembrane helix</keyword>
<dbReference type="Pfam" id="PF06803">
    <property type="entry name" value="DUF1232"/>
    <property type="match status" value="1"/>
</dbReference>
<protein>
    <submittedName>
        <fullName evidence="6">YkvA family protein</fullName>
    </submittedName>
</protein>
<gene>
    <name evidence="6" type="ORF">ACFFGE_09425</name>
</gene>
<evidence type="ECO:0000313" key="7">
    <source>
        <dbReference type="Proteomes" id="UP001589906"/>
    </source>
</evidence>
<evidence type="ECO:0000256" key="3">
    <source>
        <dbReference type="ARBA" id="ARBA00022989"/>
    </source>
</evidence>
<dbReference type="RefSeq" id="WP_376836087.1">
    <property type="nucleotide sequence ID" value="NZ_JBHLSW010000006.1"/>
</dbReference>
<accession>A0ABV6R389</accession>
<keyword evidence="2" id="KW-0812">Transmembrane</keyword>